<protein>
    <submittedName>
        <fullName evidence="4">PWWP domain-containing protein</fullName>
    </submittedName>
</protein>
<accession>A0A914UXJ3</accession>
<evidence type="ECO:0000256" key="1">
    <source>
        <dbReference type="SAM" id="MobiDB-lite"/>
    </source>
</evidence>
<proteinExistence type="predicted"/>
<dbReference type="CDD" id="cd05162">
    <property type="entry name" value="PWWP"/>
    <property type="match status" value="1"/>
</dbReference>
<dbReference type="Gene3D" id="2.30.30.140">
    <property type="match status" value="1"/>
</dbReference>
<dbReference type="InterPro" id="IPR000313">
    <property type="entry name" value="PWWP_dom"/>
</dbReference>
<keyword evidence="3" id="KW-1185">Reference proteome</keyword>
<dbReference type="Proteomes" id="UP000887566">
    <property type="component" value="Unplaced"/>
</dbReference>
<dbReference type="AlphaFoldDB" id="A0A914UXJ3"/>
<reference evidence="4" key="1">
    <citation type="submission" date="2022-11" db="UniProtKB">
        <authorList>
            <consortium name="WormBaseParasite"/>
        </authorList>
    </citation>
    <scope>IDENTIFICATION</scope>
</reference>
<feature type="region of interest" description="Disordered" evidence="1">
    <location>
        <begin position="343"/>
        <end position="370"/>
    </location>
</feature>
<feature type="region of interest" description="Disordered" evidence="1">
    <location>
        <begin position="1"/>
        <end position="20"/>
    </location>
</feature>
<dbReference type="Pfam" id="PF00855">
    <property type="entry name" value="PWWP"/>
    <property type="match status" value="1"/>
</dbReference>
<feature type="domain" description="PWWP" evidence="2">
    <location>
        <begin position="36"/>
        <end position="123"/>
    </location>
</feature>
<organism evidence="3 4">
    <name type="scientific">Plectus sambesii</name>
    <dbReference type="NCBI Taxonomy" id="2011161"/>
    <lineage>
        <taxon>Eukaryota</taxon>
        <taxon>Metazoa</taxon>
        <taxon>Ecdysozoa</taxon>
        <taxon>Nematoda</taxon>
        <taxon>Chromadorea</taxon>
        <taxon>Plectida</taxon>
        <taxon>Plectina</taxon>
        <taxon>Plectoidea</taxon>
        <taxon>Plectidae</taxon>
        <taxon>Plectus</taxon>
    </lineage>
</organism>
<evidence type="ECO:0000259" key="2">
    <source>
        <dbReference type="Pfam" id="PF00855"/>
    </source>
</evidence>
<sequence length="627" mass="69328">MARKKKANVNRAPDELQQRSRLTNKVDPRCKLATSQLCWARISSKSAFWPAMVIDPQTVQEQRTIQKLPVLYVVRYFDQSRSITFVTSNNWIKSWTQGVNDGLIEKLQTKAFKKAVRLAQNQLEVPVVKSLEVEYNCRIRDESSVFADLQQMAAQETESSRNENRSSPPPTVDCGEIVPTNSNSEDDEDDQTRPTDQSAEIIPKSTDLTHSNATFLYQCPKCGQGMMHYMRHTVVRNGMTKVYGLWACFGWTNETCVFPLGQRNFADYSTLRTVEEIAAGFFPPPPLPPPKSIPSISTQTNSATSTTAISEGGCYSKSVVPVVLSRSHAVEALESVSVAADRPAIEQEQPIPKRCTNEPQKPKRGRGRPRRIAPCILSNVPAVQHMKIFDRHSLLLRKRKQQQSMTVEKKLSASTGLTTEERQFVPFAVDDPGNRLLGGWKSAATASSGPDAIGRFASPLQPPPLGTGANRVFQDPELNALVKRHITQVKRQLAPSPTALYDIRQGQSAPLINSDTFYELVPIAYQQPTQANNADSSLPSSAAAYWSSQKMQFPPTVVGDWSKAAVERAVLGDWETPTAPTIPTTTIEAIESAATSRSADDQDADVADVGKSWEDDQSLTLSEYFGL</sequence>
<evidence type="ECO:0000313" key="4">
    <source>
        <dbReference type="WBParaSite" id="PSAMB.scaffold1342size32731.g12435.t1"/>
    </source>
</evidence>
<feature type="region of interest" description="Disordered" evidence="1">
    <location>
        <begin position="152"/>
        <end position="197"/>
    </location>
</feature>
<dbReference type="SUPFAM" id="SSF63748">
    <property type="entry name" value="Tudor/PWWP/MBT"/>
    <property type="match status" value="1"/>
</dbReference>
<evidence type="ECO:0000313" key="3">
    <source>
        <dbReference type="Proteomes" id="UP000887566"/>
    </source>
</evidence>
<dbReference type="WBParaSite" id="PSAMB.scaffold1342size32731.g12435.t1">
    <property type="protein sequence ID" value="PSAMB.scaffold1342size32731.g12435.t1"/>
    <property type="gene ID" value="PSAMB.scaffold1342size32731.g12435"/>
</dbReference>
<name>A0A914UXJ3_9BILA</name>